<feature type="compositionally biased region" description="Polar residues" evidence="1">
    <location>
        <begin position="188"/>
        <end position="201"/>
    </location>
</feature>
<feature type="transmembrane region" description="Helical" evidence="2">
    <location>
        <begin position="41"/>
        <end position="74"/>
    </location>
</feature>
<protein>
    <submittedName>
        <fullName evidence="4">Uncharacterized protein LOC103510100 isoform X1</fullName>
    </submittedName>
</protein>
<dbReference type="GeneID" id="103510100"/>
<keyword evidence="2" id="KW-0812">Transmembrane</keyword>
<keyword evidence="2" id="KW-1133">Transmembrane helix</keyword>
<dbReference type="KEGG" id="dci:103510100"/>
<evidence type="ECO:0000313" key="4">
    <source>
        <dbReference type="RefSeq" id="XP_008472965.1"/>
    </source>
</evidence>
<dbReference type="AlphaFoldDB" id="A0A1S3D400"/>
<evidence type="ECO:0000256" key="1">
    <source>
        <dbReference type="SAM" id="MobiDB-lite"/>
    </source>
</evidence>
<gene>
    <name evidence="4" type="primary">LOC103510100</name>
</gene>
<dbReference type="Proteomes" id="UP000079169">
    <property type="component" value="Unplaced"/>
</dbReference>
<reference evidence="4" key="1">
    <citation type="submission" date="2025-08" db="UniProtKB">
        <authorList>
            <consortium name="RefSeq"/>
        </authorList>
    </citation>
    <scope>IDENTIFICATION</scope>
</reference>
<keyword evidence="2" id="KW-0472">Membrane</keyword>
<dbReference type="RefSeq" id="XP_008472965.1">
    <property type="nucleotide sequence ID" value="XM_008474743.2"/>
</dbReference>
<keyword evidence="3" id="KW-1185">Reference proteome</keyword>
<evidence type="ECO:0000313" key="3">
    <source>
        <dbReference type="Proteomes" id="UP000079169"/>
    </source>
</evidence>
<evidence type="ECO:0000256" key="2">
    <source>
        <dbReference type="SAM" id="Phobius"/>
    </source>
</evidence>
<proteinExistence type="predicted"/>
<name>A0A1S3D400_DIACI</name>
<organism evidence="3 4">
    <name type="scientific">Diaphorina citri</name>
    <name type="common">Asian citrus psyllid</name>
    <dbReference type="NCBI Taxonomy" id="121845"/>
    <lineage>
        <taxon>Eukaryota</taxon>
        <taxon>Metazoa</taxon>
        <taxon>Ecdysozoa</taxon>
        <taxon>Arthropoda</taxon>
        <taxon>Hexapoda</taxon>
        <taxon>Insecta</taxon>
        <taxon>Pterygota</taxon>
        <taxon>Neoptera</taxon>
        <taxon>Paraneoptera</taxon>
        <taxon>Hemiptera</taxon>
        <taxon>Sternorrhyncha</taxon>
        <taxon>Psylloidea</taxon>
        <taxon>Psyllidae</taxon>
        <taxon>Diaphorininae</taxon>
        <taxon>Diaphorina</taxon>
    </lineage>
</organism>
<feature type="region of interest" description="Disordered" evidence="1">
    <location>
        <begin position="172"/>
        <end position="201"/>
    </location>
</feature>
<accession>A0A1S3D400</accession>
<sequence>MPQLQATDCLAFFGCLVDRFISALYETMATFIRCLLYRNRLLCWIQLVLQIIIEVVATLIMAGVTFCLCTYFILTDSEDEDCAVKADVCEMLRNTDIRAILARQSCDDCFGQHRLDSCPAECFGIHRFQYLGSGDLGKVFEDVDRSSLLEEEEEEEEEDMYCFDKYGKGHDSLHRGPSDGHHHHHPRQSCQSKKVTFSNTQ</sequence>
<dbReference type="PaxDb" id="121845-A0A1S3D400"/>